<dbReference type="PANTHER" id="PTHR24282:SF26">
    <property type="entry name" value="CYTOCHROME P450"/>
    <property type="match status" value="1"/>
</dbReference>
<evidence type="ECO:0000256" key="3">
    <source>
        <dbReference type="ARBA" id="ARBA00022617"/>
    </source>
</evidence>
<dbReference type="InterPro" id="IPR002401">
    <property type="entry name" value="Cyt_P450_E_grp-I"/>
</dbReference>
<dbReference type="AlphaFoldDB" id="A0AAN7FQR6"/>
<proteinExistence type="inferred from homology"/>
<comment type="similarity">
    <text evidence="2 12">Belongs to the cytochrome P450 family.</text>
</comment>
<keyword evidence="9 12" id="KW-0503">Monooxygenase</keyword>
<dbReference type="InterPro" id="IPR036396">
    <property type="entry name" value="Cyt_P450_sf"/>
</dbReference>
<keyword evidence="7 12" id="KW-0560">Oxidoreductase</keyword>
<evidence type="ECO:0000256" key="7">
    <source>
        <dbReference type="ARBA" id="ARBA00023002"/>
    </source>
</evidence>
<feature type="binding site" description="axial binding residue" evidence="11">
    <location>
        <position position="477"/>
    </location>
    <ligand>
        <name>heme</name>
        <dbReference type="ChEBI" id="CHEBI:30413"/>
    </ligand>
    <ligandPart>
        <name>Fe</name>
        <dbReference type="ChEBI" id="CHEBI:18248"/>
    </ligandPart>
</feature>
<dbReference type="InterPro" id="IPR001128">
    <property type="entry name" value="Cyt_P450"/>
</dbReference>
<evidence type="ECO:0000313" key="15">
    <source>
        <dbReference type="Proteomes" id="UP001324115"/>
    </source>
</evidence>
<organism evidence="14 15">
    <name type="scientific">Quercus rubra</name>
    <name type="common">Northern red oak</name>
    <name type="synonym">Quercus borealis</name>
    <dbReference type="NCBI Taxonomy" id="3512"/>
    <lineage>
        <taxon>Eukaryota</taxon>
        <taxon>Viridiplantae</taxon>
        <taxon>Streptophyta</taxon>
        <taxon>Embryophyta</taxon>
        <taxon>Tracheophyta</taxon>
        <taxon>Spermatophyta</taxon>
        <taxon>Magnoliopsida</taxon>
        <taxon>eudicotyledons</taxon>
        <taxon>Gunneridae</taxon>
        <taxon>Pentapetalae</taxon>
        <taxon>rosids</taxon>
        <taxon>fabids</taxon>
        <taxon>Fagales</taxon>
        <taxon>Fagaceae</taxon>
        <taxon>Quercus</taxon>
    </lineage>
</organism>
<dbReference type="PRINTS" id="PR00385">
    <property type="entry name" value="P450"/>
</dbReference>
<dbReference type="SUPFAM" id="SSF48264">
    <property type="entry name" value="Cytochrome P450"/>
    <property type="match status" value="1"/>
</dbReference>
<dbReference type="Proteomes" id="UP001324115">
    <property type="component" value="Unassembled WGS sequence"/>
</dbReference>
<protein>
    <recommendedName>
        <fullName evidence="16">Cytochrome P450 714C2</fullName>
    </recommendedName>
</protein>
<dbReference type="PRINTS" id="PR00463">
    <property type="entry name" value="EP450I"/>
</dbReference>
<keyword evidence="10 13" id="KW-0472">Membrane</keyword>
<dbReference type="GO" id="GO:0005506">
    <property type="term" value="F:iron ion binding"/>
    <property type="evidence" value="ECO:0007669"/>
    <property type="project" value="InterPro"/>
</dbReference>
<comment type="subcellular location">
    <subcellularLocation>
        <location evidence="1">Membrane</location>
        <topology evidence="1">Single-pass membrane protein</topology>
    </subcellularLocation>
</comment>
<evidence type="ECO:0000256" key="2">
    <source>
        <dbReference type="ARBA" id="ARBA00010617"/>
    </source>
</evidence>
<evidence type="ECO:0000256" key="9">
    <source>
        <dbReference type="ARBA" id="ARBA00023033"/>
    </source>
</evidence>
<comment type="caution">
    <text evidence="14">The sequence shown here is derived from an EMBL/GenBank/DDBJ whole genome shotgun (WGS) entry which is preliminary data.</text>
</comment>
<dbReference type="Gene3D" id="1.10.630.10">
    <property type="entry name" value="Cytochrome P450"/>
    <property type="match status" value="1"/>
</dbReference>
<dbReference type="InterPro" id="IPR017972">
    <property type="entry name" value="Cyt_P450_CS"/>
</dbReference>
<evidence type="ECO:0000256" key="6">
    <source>
        <dbReference type="ARBA" id="ARBA00022989"/>
    </source>
</evidence>
<dbReference type="GO" id="GO:0016020">
    <property type="term" value="C:membrane"/>
    <property type="evidence" value="ECO:0007669"/>
    <property type="project" value="UniProtKB-SubCell"/>
</dbReference>
<evidence type="ECO:0000313" key="14">
    <source>
        <dbReference type="EMBL" id="KAK4595026.1"/>
    </source>
</evidence>
<feature type="transmembrane region" description="Helical" evidence="13">
    <location>
        <begin position="6"/>
        <end position="31"/>
    </location>
</feature>
<evidence type="ECO:0000256" key="11">
    <source>
        <dbReference type="PIRSR" id="PIRSR602401-1"/>
    </source>
</evidence>
<evidence type="ECO:0000256" key="10">
    <source>
        <dbReference type="ARBA" id="ARBA00023136"/>
    </source>
</evidence>
<evidence type="ECO:0000256" key="13">
    <source>
        <dbReference type="SAM" id="Phobius"/>
    </source>
</evidence>
<sequence length="529" mass="59642">MEANPILMAKITVSVVIGGFIVLLMQLYNLLVLKPKLLRAKLQRQGIRGPSPSFFFGNIPEMNRIQLQVHSTPKTTATMEYDRPDADAITHYWPSTLFPHLEQWRNEYGPIFLYSSGNIQLLCITDPEMVKKISLCTSLSLGKPSYLSKDRGPLLGQGILSSNGPIWAHQRKIIAPELYIDKVKGMVILMVDSTFSMLRSWESRIENEGGIADIEIIEDFRSLSADIISRACFGSNYSQGEEIFLKLKALQGIMSKRNIGVPGFRFLPRKNNRAMWKLEEEINSMILKVVKQRTEASYEEDLLQMILEGAKSNNGYYGPSTDNSRDKFIVDNCKSIYFAGYETTAITASWSLMLLAAHPEWQARARAEVLEIVGDSLPDANMLRNMKTLTMVIQETLRLYPPATFVVREALEDITFKDIMIPKGINMQIPIPILQQHYDLWGPNAHKFNPERFAHGIVGACKTPQAYMPFGIGSRVCAGQHFAMTELKVILSLILSKFCFSLSPAYRHSPAFRLVIVPEHGVTLCVRTA</sequence>
<comment type="cofactor">
    <cofactor evidence="11">
        <name>heme</name>
        <dbReference type="ChEBI" id="CHEBI:30413"/>
    </cofactor>
</comment>
<accession>A0AAN7FQR6</accession>
<dbReference type="PROSITE" id="PS00086">
    <property type="entry name" value="CYTOCHROME_P450"/>
    <property type="match status" value="1"/>
</dbReference>
<gene>
    <name evidence="14" type="ORF">RGQ29_018677</name>
</gene>
<name>A0AAN7FQR6_QUERU</name>
<reference evidence="14 15" key="1">
    <citation type="journal article" date="2023" name="G3 (Bethesda)">
        <title>A haplotype-resolved chromosome-scale genome for Quercus rubra L. provides insights into the genetics of adaptive traits for red oak species.</title>
        <authorList>
            <person name="Kapoor B."/>
            <person name="Jenkins J."/>
            <person name="Schmutz J."/>
            <person name="Zhebentyayeva T."/>
            <person name="Kuelheim C."/>
            <person name="Coggeshall M."/>
            <person name="Heim C."/>
            <person name="Lasky J.R."/>
            <person name="Leites L."/>
            <person name="Islam-Faridi N."/>
            <person name="Romero-Severson J."/>
            <person name="DeLeo V.L."/>
            <person name="Lucas S.M."/>
            <person name="Lazic D."/>
            <person name="Gailing O."/>
            <person name="Carlson J."/>
            <person name="Staton M."/>
        </authorList>
    </citation>
    <scope>NUCLEOTIDE SEQUENCE [LARGE SCALE GENOMIC DNA]</scope>
    <source>
        <strain evidence="14">Pseudo-F2</strain>
    </source>
</reference>
<dbReference type="GO" id="GO:0016705">
    <property type="term" value="F:oxidoreductase activity, acting on paired donors, with incorporation or reduction of molecular oxygen"/>
    <property type="evidence" value="ECO:0007669"/>
    <property type="project" value="InterPro"/>
</dbReference>
<keyword evidence="4 13" id="KW-0812">Transmembrane</keyword>
<dbReference type="GO" id="GO:0004497">
    <property type="term" value="F:monooxygenase activity"/>
    <property type="evidence" value="ECO:0007669"/>
    <property type="project" value="UniProtKB-KW"/>
</dbReference>
<keyword evidence="3 11" id="KW-0349">Heme</keyword>
<evidence type="ECO:0000256" key="12">
    <source>
        <dbReference type="RuleBase" id="RU000461"/>
    </source>
</evidence>
<evidence type="ECO:0008006" key="16">
    <source>
        <dbReference type="Google" id="ProtNLM"/>
    </source>
</evidence>
<evidence type="ECO:0000256" key="5">
    <source>
        <dbReference type="ARBA" id="ARBA00022723"/>
    </source>
</evidence>
<evidence type="ECO:0000256" key="8">
    <source>
        <dbReference type="ARBA" id="ARBA00023004"/>
    </source>
</evidence>
<dbReference type="GO" id="GO:0020037">
    <property type="term" value="F:heme binding"/>
    <property type="evidence" value="ECO:0007669"/>
    <property type="project" value="InterPro"/>
</dbReference>
<evidence type="ECO:0000256" key="1">
    <source>
        <dbReference type="ARBA" id="ARBA00004167"/>
    </source>
</evidence>
<dbReference type="EMBL" id="JAXUIC010000004">
    <property type="protein sequence ID" value="KAK4595026.1"/>
    <property type="molecule type" value="Genomic_DNA"/>
</dbReference>
<keyword evidence="5 11" id="KW-0479">Metal-binding</keyword>
<dbReference type="Pfam" id="PF00067">
    <property type="entry name" value="p450"/>
    <property type="match status" value="1"/>
</dbReference>
<keyword evidence="6 13" id="KW-1133">Transmembrane helix</keyword>
<keyword evidence="8 11" id="KW-0408">Iron</keyword>
<evidence type="ECO:0000256" key="4">
    <source>
        <dbReference type="ARBA" id="ARBA00022692"/>
    </source>
</evidence>
<keyword evidence="15" id="KW-1185">Reference proteome</keyword>
<dbReference type="PANTHER" id="PTHR24282">
    <property type="entry name" value="CYTOCHROME P450 FAMILY MEMBER"/>
    <property type="match status" value="1"/>
</dbReference>
<dbReference type="InterPro" id="IPR050665">
    <property type="entry name" value="Cytochrome_P450_Monooxygen"/>
</dbReference>